<dbReference type="EMBL" id="JBJQND010000003">
    <property type="protein sequence ID" value="KAL3882111.1"/>
    <property type="molecule type" value="Genomic_DNA"/>
</dbReference>
<proteinExistence type="predicted"/>
<gene>
    <name evidence="2" type="ORF">ACJMK2_028482</name>
</gene>
<keyword evidence="3" id="KW-1185">Reference proteome</keyword>
<dbReference type="AlphaFoldDB" id="A0ABD3X7B0"/>
<reference evidence="2 3" key="1">
    <citation type="submission" date="2024-11" db="EMBL/GenBank/DDBJ databases">
        <title>Chromosome-level genome assembly of the freshwater bivalve Anodonta woodiana.</title>
        <authorList>
            <person name="Chen X."/>
        </authorList>
    </citation>
    <scope>NUCLEOTIDE SEQUENCE [LARGE SCALE GENOMIC DNA]</scope>
    <source>
        <strain evidence="2">MN2024</strain>
        <tissue evidence="2">Gills</tissue>
    </source>
</reference>
<feature type="region of interest" description="Disordered" evidence="1">
    <location>
        <begin position="54"/>
        <end position="79"/>
    </location>
</feature>
<evidence type="ECO:0000313" key="3">
    <source>
        <dbReference type="Proteomes" id="UP001634394"/>
    </source>
</evidence>
<accession>A0ABD3X7B0</accession>
<evidence type="ECO:0000256" key="1">
    <source>
        <dbReference type="SAM" id="MobiDB-lite"/>
    </source>
</evidence>
<dbReference type="Proteomes" id="UP001634394">
    <property type="component" value="Unassembled WGS sequence"/>
</dbReference>
<comment type="caution">
    <text evidence="2">The sequence shown here is derived from an EMBL/GenBank/DDBJ whole genome shotgun (WGS) entry which is preliminary data.</text>
</comment>
<evidence type="ECO:0000313" key="2">
    <source>
        <dbReference type="EMBL" id="KAL3882111.1"/>
    </source>
</evidence>
<organism evidence="2 3">
    <name type="scientific">Sinanodonta woodiana</name>
    <name type="common">Chinese pond mussel</name>
    <name type="synonym">Anodonta woodiana</name>
    <dbReference type="NCBI Taxonomy" id="1069815"/>
    <lineage>
        <taxon>Eukaryota</taxon>
        <taxon>Metazoa</taxon>
        <taxon>Spiralia</taxon>
        <taxon>Lophotrochozoa</taxon>
        <taxon>Mollusca</taxon>
        <taxon>Bivalvia</taxon>
        <taxon>Autobranchia</taxon>
        <taxon>Heteroconchia</taxon>
        <taxon>Palaeoheterodonta</taxon>
        <taxon>Unionida</taxon>
        <taxon>Unionoidea</taxon>
        <taxon>Unionidae</taxon>
        <taxon>Unioninae</taxon>
        <taxon>Sinanodonta</taxon>
    </lineage>
</organism>
<name>A0ABD3X7B0_SINWO</name>
<protein>
    <recommendedName>
        <fullName evidence="4">DivIVA domain-containing protein</fullName>
    </recommendedName>
</protein>
<sequence length="79" mass="9250">MATDRQLVREFKSIGKDYLGYEGQQLAEFVERCLREHKQQVALAREKERQAVERAAEQEREGQAIELAGEEKAREKSWN</sequence>
<evidence type="ECO:0008006" key="4">
    <source>
        <dbReference type="Google" id="ProtNLM"/>
    </source>
</evidence>